<proteinExistence type="predicted"/>
<organism evidence="2 3">
    <name type="scientific">Thermoclostridium stercorarium subsp. thermolacticum DSM 2910</name>
    <dbReference type="NCBI Taxonomy" id="1121336"/>
    <lineage>
        <taxon>Bacteria</taxon>
        <taxon>Bacillati</taxon>
        <taxon>Bacillota</taxon>
        <taxon>Clostridia</taxon>
        <taxon>Eubacteriales</taxon>
        <taxon>Oscillospiraceae</taxon>
        <taxon>Thermoclostridium</taxon>
    </lineage>
</organism>
<feature type="domain" description="Phospholipid/glycerol acyltransferase" evidence="1">
    <location>
        <begin position="44"/>
        <end position="153"/>
    </location>
</feature>
<name>A0A1B1YDG3_THEST</name>
<dbReference type="Proteomes" id="UP000092971">
    <property type="component" value="Chromosome"/>
</dbReference>
<dbReference type="GO" id="GO:0016746">
    <property type="term" value="F:acyltransferase activity"/>
    <property type="evidence" value="ECO:0007669"/>
    <property type="project" value="UniProtKB-KW"/>
</dbReference>
<dbReference type="SUPFAM" id="SSF69593">
    <property type="entry name" value="Glycerol-3-phosphate (1)-acyltransferase"/>
    <property type="match status" value="1"/>
</dbReference>
<dbReference type="SMART" id="SM00563">
    <property type="entry name" value="PlsC"/>
    <property type="match status" value="1"/>
</dbReference>
<dbReference type="CDD" id="cd07989">
    <property type="entry name" value="LPLAT_AGPAT-like"/>
    <property type="match status" value="1"/>
</dbReference>
<accession>A0A1B1YDG3</accession>
<dbReference type="Pfam" id="PF01553">
    <property type="entry name" value="Acyltransferase"/>
    <property type="match status" value="1"/>
</dbReference>
<dbReference type="AlphaFoldDB" id="A0A1B1YDG3"/>
<dbReference type="EMBL" id="CP014672">
    <property type="protein sequence ID" value="ANW98806.1"/>
    <property type="molecule type" value="Genomic_DNA"/>
</dbReference>
<sequence>MKAGQYHYSKWFNKFLKSTFGLYLIKRFNVRIFNSKILNIKPPYLVIGNHVGLWDPFLMSIGIPEPIYFVISDSYFRNFWLRQLLKLVGGIPKSKMLADSGTVRAILSITKRNGVIGLYPEGARNWDLKNVPVIYSTAKLIKNLKIPVITTLMQGAGLTRPRWARSSRTGIINLNYDVLLTPEEIKKMDVDEIYNKVVDGIKFNEYVWQKKNMIPFRGKNLAEYLDLFLVVCPRCKSLCSLHSHGNFFTCKNCSYSVEYNEYGFLKTNDEKYFDSPQSWSEWQNNYLYELFSKDEYVTCKVPLFTDTNAKLFTGKRRGKLRKYKWMGKVELYFDRFDFIPEKGDRYSFPLDEISGMNIQNNNKFEFYHNNVLYRFRFTTQHKSVYKYELAINIINKIKTGIPAN</sequence>
<gene>
    <name evidence="2" type="ORF">CSTERTH_07090</name>
</gene>
<keyword evidence="2" id="KW-0012">Acyltransferase</keyword>
<evidence type="ECO:0000313" key="3">
    <source>
        <dbReference type="Proteomes" id="UP000092971"/>
    </source>
</evidence>
<dbReference type="OrthoDB" id="9803035at2"/>
<protein>
    <submittedName>
        <fullName evidence="2">Glycerol acyltransferase</fullName>
    </submittedName>
</protein>
<evidence type="ECO:0000313" key="2">
    <source>
        <dbReference type="EMBL" id="ANW98806.1"/>
    </source>
</evidence>
<reference evidence="2 3" key="1">
    <citation type="submission" date="2016-02" db="EMBL/GenBank/DDBJ databases">
        <title>Comparison of Clostridium stercorarium subspecies using comparative genomics and transcriptomics.</title>
        <authorList>
            <person name="Schellenberg J."/>
            <person name="Thallinger G."/>
            <person name="Levin D.B."/>
            <person name="Zhang X."/>
            <person name="Alvare G."/>
            <person name="Fristensky B."/>
            <person name="Sparling R."/>
        </authorList>
    </citation>
    <scope>NUCLEOTIDE SEQUENCE [LARGE SCALE GENOMIC DNA]</scope>
    <source>
        <strain evidence="2 3">DSM 2910</strain>
    </source>
</reference>
<evidence type="ECO:0000259" key="1">
    <source>
        <dbReference type="SMART" id="SM00563"/>
    </source>
</evidence>
<keyword evidence="2" id="KW-0808">Transferase</keyword>
<dbReference type="InterPro" id="IPR002123">
    <property type="entry name" value="Plipid/glycerol_acylTrfase"/>
</dbReference>
<dbReference type="RefSeq" id="WP_015359120.1">
    <property type="nucleotide sequence ID" value="NZ_CP014672.1"/>
</dbReference>